<sequence>MRLSHWLGIVALLALLTATPGPGQATDANRFESLKRFSQVMDLIEKSYVRDIDREELITGALKGMLSELDPHSAYMSPDSFQEMQVETSGEFNGIGIQISMENGRLTVVSPIEDTPAYEAGFEAGDIIMEINGESTQDITLMEAVKKIRGPKGSTVDLKVLHPEAQKPETITVKRDTIPLESVKSEPLGGGYLYLRVTNFQEKTTEDLQKALHKRDGRLAGAILDLRNNPGGLLPQAVSVADTFLKEGKIVYTEGKVKNAKMEFSAQKQQSDIDVPLIVLINPGSASASEIVAGALQDQQRAVILGERSFGKGSVQTVIPLTDGSGIKLTTALYYTPNGRSIQAEGIIPDIVVPFSPPQETNGTARPILREQDLTRHLEQTENPEHDSVKRSDKAKEMLEKDNQLRMALQLVKSLPRLRKIQ</sequence>
<dbReference type="InterPro" id="IPR004447">
    <property type="entry name" value="Peptidase_S41A"/>
</dbReference>
<feature type="chain" id="PRO_5002994108" evidence="6">
    <location>
        <begin position="26"/>
        <end position="422"/>
    </location>
</feature>
<name>C8X4U6_DESRD</name>
<dbReference type="AlphaFoldDB" id="C8X4U6"/>
<dbReference type="SMART" id="SM00245">
    <property type="entry name" value="TSPc"/>
    <property type="match status" value="1"/>
</dbReference>
<keyword evidence="9" id="KW-1185">Reference proteome</keyword>
<keyword evidence="6" id="KW-0732">Signal</keyword>
<dbReference type="NCBIfam" id="TIGR00225">
    <property type="entry name" value="prc"/>
    <property type="match status" value="1"/>
</dbReference>
<dbReference type="SUPFAM" id="SSF52096">
    <property type="entry name" value="ClpP/crotonase"/>
    <property type="match status" value="1"/>
</dbReference>
<dbReference type="Gene3D" id="3.30.750.44">
    <property type="match status" value="1"/>
</dbReference>
<reference evidence="9" key="1">
    <citation type="submission" date="2009-09" db="EMBL/GenBank/DDBJ databases">
        <title>The complete chromosome of Desulfohalobium retbaense DSM 5692.</title>
        <authorList>
            <consortium name="US DOE Joint Genome Institute (JGI-PGF)"/>
            <person name="Lucas S."/>
            <person name="Copeland A."/>
            <person name="Lapidus A."/>
            <person name="Glavina del Rio T."/>
            <person name="Dalin E."/>
            <person name="Tice H."/>
            <person name="Bruce D."/>
            <person name="Goodwin L."/>
            <person name="Pitluck S."/>
            <person name="Kyrpides N."/>
            <person name="Mavromatis K."/>
            <person name="Ivanova N."/>
            <person name="Mikhailova N."/>
            <person name="Munk A.C."/>
            <person name="Brettin T."/>
            <person name="Detter J.C."/>
            <person name="Han C."/>
            <person name="Tapia R."/>
            <person name="Larimer F."/>
            <person name="Land M."/>
            <person name="Hauser L."/>
            <person name="Markowitz V."/>
            <person name="Cheng J.-F."/>
            <person name="Hugenholtz P."/>
            <person name="Woyke T."/>
            <person name="Wu D."/>
            <person name="Spring S."/>
            <person name="Klenk H.-P."/>
            <person name="Eisen J.A."/>
        </authorList>
    </citation>
    <scope>NUCLEOTIDE SEQUENCE [LARGE SCALE GENOMIC DNA]</scope>
    <source>
        <strain evidence="9">DSM 5692</strain>
    </source>
</reference>
<dbReference type="CDD" id="cd06782">
    <property type="entry name" value="cpPDZ_CPP-like"/>
    <property type="match status" value="1"/>
</dbReference>
<gene>
    <name evidence="8" type="ordered locus">Dret_2159</name>
</gene>
<dbReference type="Gene3D" id="2.30.42.10">
    <property type="match status" value="1"/>
</dbReference>
<dbReference type="Pfam" id="PF22694">
    <property type="entry name" value="CtpB_N-like"/>
    <property type="match status" value="1"/>
</dbReference>
<evidence type="ECO:0000256" key="1">
    <source>
        <dbReference type="ARBA" id="ARBA00009179"/>
    </source>
</evidence>
<evidence type="ECO:0000313" key="8">
    <source>
        <dbReference type="EMBL" id="ACV69443.1"/>
    </source>
</evidence>
<dbReference type="SMART" id="SM00228">
    <property type="entry name" value="PDZ"/>
    <property type="match status" value="1"/>
</dbReference>
<dbReference type="eggNOG" id="COG0793">
    <property type="taxonomic scope" value="Bacteria"/>
</dbReference>
<dbReference type="FunFam" id="2.30.42.10:FF:000063">
    <property type="entry name" value="Peptidase, S41 family"/>
    <property type="match status" value="1"/>
</dbReference>
<evidence type="ECO:0000256" key="2">
    <source>
        <dbReference type="ARBA" id="ARBA00022670"/>
    </source>
</evidence>
<dbReference type="InterPro" id="IPR055210">
    <property type="entry name" value="CtpA/B_N"/>
</dbReference>
<evidence type="ECO:0000256" key="5">
    <source>
        <dbReference type="RuleBase" id="RU004404"/>
    </source>
</evidence>
<feature type="domain" description="PDZ" evidence="7">
    <location>
        <begin position="83"/>
        <end position="149"/>
    </location>
</feature>
<dbReference type="FunFam" id="3.90.226.10:FF:000029">
    <property type="entry name" value="Peptidase, S41 family"/>
    <property type="match status" value="1"/>
</dbReference>
<dbReference type="GO" id="GO:0004252">
    <property type="term" value="F:serine-type endopeptidase activity"/>
    <property type="evidence" value="ECO:0007669"/>
    <property type="project" value="UniProtKB-EC"/>
</dbReference>
<proteinExistence type="inferred from homology"/>
<feature type="signal peptide" evidence="6">
    <location>
        <begin position="1"/>
        <end position="25"/>
    </location>
</feature>
<dbReference type="Gene3D" id="3.90.226.10">
    <property type="entry name" value="2-enoyl-CoA Hydratase, Chain A, domain 1"/>
    <property type="match status" value="1"/>
</dbReference>
<dbReference type="PROSITE" id="PS50106">
    <property type="entry name" value="PDZ"/>
    <property type="match status" value="1"/>
</dbReference>
<dbReference type="Proteomes" id="UP000001052">
    <property type="component" value="Chromosome"/>
</dbReference>
<dbReference type="KEGG" id="drt:Dret_2159"/>
<accession>C8X4U6</accession>
<dbReference type="Pfam" id="PF13180">
    <property type="entry name" value="PDZ_2"/>
    <property type="match status" value="1"/>
</dbReference>
<keyword evidence="2 5" id="KW-0645">Protease</keyword>
<dbReference type="InterPro" id="IPR029045">
    <property type="entry name" value="ClpP/crotonase-like_dom_sf"/>
</dbReference>
<dbReference type="RefSeq" id="WP_015752584.1">
    <property type="nucleotide sequence ID" value="NC_013223.1"/>
</dbReference>
<dbReference type="STRING" id="485915.Dret_2159"/>
<organism evidence="8 9">
    <name type="scientific">Desulfohalobium retbaense (strain ATCC 49708 / DSM 5692 / JCM 16813 / HR100)</name>
    <dbReference type="NCBI Taxonomy" id="485915"/>
    <lineage>
        <taxon>Bacteria</taxon>
        <taxon>Pseudomonadati</taxon>
        <taxon>Thermodesulfobacteriota</taxon>
        <taxon>Desulfovibrionia</taxon>
        <taxon>Desulfovibrionales</taxon>
        <taxon>Desulfohalobiaceae</taxon>
        <taxon>Desulfohalobium</taxon>
    </lineage>
</organism>
<dbReference type="GO" id="GO:0007165">
    <property type="term" value="P:signal transduction"/>
    <property type="evidence" value="ECO:0007669"/>
    <property type="project" value="TreeGrafter"/>
</dbReference>
<dbReference type="HOGENOM" id="CLU_017295_1_1_7"/>
<dbReference type="EMBL" id="CP001734">
    <property type="protein sequence ID" value="ACV69443.1"/>
    <property type="molecule type" value="Genomic_DNA"/>
</dbReference>
<comment type="similarity">
    <text evidence="1 5">Belongs to the peptidase S41A family.</text>
</comment>
<dbReference type="InterPro" id="IPR036034">
    <property type="entry name" value="PDZ_sf"/>
</dbReference>
<dbReference type="MEROPS" id="S41.004"/>
<dbReference type="EC" id="3.4.21.102" evidence="8"/>
<evidence type="ECO:0000256" key="3">
    <source>
        <dbReference type="ARBA" id="ARBA00022801"/>
    </source>
</evidence>
<dbReference type="CDD" id="cd07560">
    <property type="entry name" value="Peptidase_S41_CPP"/>
    <property type="match status" value="1"/>
</dbReference>
<dbReference type="PANTHER" id="PTHR32060:SF30">
    <property type="entry name" value="CARBOXY-TERMINAL PROCESSING PROTEASE CTPA"/>
    <property type="match status" value="1"/>
</dbReference>
<evidence type="ECO:0000313" key="9">
    <source>
        <dbReference type="Proteomes" id="UP000001052"/>
    </source>
</evidence>
<dbReference type="OrthoDB" id="9812068at2"/>
<dbReference type="PANTHER" id="PTHR32060">
    <property type="entry name" value="TAIL-SPECIFIC PROTEASE"/>
    <property type="match status" value="1"/>
</dbReference>
<dbReference type="GO" id="GO:0030288">
    <property type="term" value="C:outer membrane-bounded periplasmic space"/>
    <property type="evidence" value="ECO:0007669"/>
    <property type="project" value="TreeGrafter"/>
</dbReference>
<dbReference type="GO" id="GO:0006508">
    <property type="term" value="P:proteolysis"/>
    <property type="evidence" value="ECO:0007669"/>
    <property type="project" value="UniProtKB-KW"/>
</dbReference>
<evidence type="ECO:0000259" key="7">
    <source>
        <dbReference type="PROSITE" id="PS50106"/>
    </source>
</evidence>
<dbReference type="InterPro" id="IPR005151">
    <property type="entry name" value="Tail-specific_protease"/>
</dbReference>
<keyword evidence="4 5" id="KW-0720">Serine protease</keyword>
<evidence type="ECO:0000256" key="4">
    <source>
        <dbReference type="ARBA" id="ARBA00022825"/>
    </source>
</evidence>
<reference evidence="8 9" key="2">
    <citation type="journal article" date="2010" name="Stand. Genomic Sci.">
        <title>Complete genome sequence of Desulfohalobium retbaense type strain (HR(100)).</title>
        <authorList>
            <person name="Spring S."/>
            <person name="Nolan M."/>
            <person name="Lapidus A."/>
            <person name="Glavina Del Rio T."/>
            <person name="Copeland A."/>
            <person name="Tice H."/>
            <person name="Cheng J.F."/>
            <person name="Lucas S."/>
            <person name="Land M."/>
            <person name="Chen F."/>
            <person name="Bruce D."/>
            <person name="Goodwin L."/>
            <person name="Pitluck S."/>
            <person name="Ivanova N."/>
            <person name="Mavromatis K."/>
            <person name="Mikhailova N."/>
            <person name="Pati A."/>
            <person name="Chen A."/>
            <person name="Palaniappan K."/>
            <person name="Hauser L."/>
            <person name="Chang Y.J."/>
            <person name="Jeffries C.D."/>
            <person name="Munk C."/>
            <person name="Kiss H."/>
            <person name="Chain P."/>
            <person name="Han C."/>
            <person name="Brettin T."/>
            <person name="Detter J.C."/>
            <person name="Schuler E."/>
            <person name="Goker M."/>
            <person name="Rohde M."/>
            <person name="Bristow J."/>
            <person name="Eisen J.A."/>
            <person name="Markowitz V."/>
            <person name="Hugenholtz P."/>
            <person name="Kyrpides N.C."/>
            <person name="Klenk H.P."/>
        </authorList>
    </citation>
    <scope>NUCLEOTIDE SEQUENCE [LARGE SCALE GENOMIC DNA]</scope>
    <source>
        <strain evidence="8 9">DSM 5692</strain>
    </source>
</reference>
<protein>
    <submittedName>
        <fullName evidence="8">Carboxyl-terminal protease</fullName>
        <ecNumber evidence="8">3.4.21.102</ecNumber>
    </submittedName>
</protein>
<keyword evidence="3 5" id="KW-0378">Hydrolase</keyword>
<evidence type="ECO:0000256" key="6">
    <source>
        <dbReference type="SAM" id="SignalP"/>
    </source>
</evidence>
<dbReference type="SUPFAM" id="SSF50156">
    <property type="entry name" value="PDZ domain-like"/>
    <property type="match status" value="1"/>
</dbReference>
<dbReference type="Pfam" id="PF03572">
    <property type="entry name" value="Peptidase_S41"/>
    <property type="match status" value="1"/>
</dbReference>
<dbReference type="InterPro" id="IPR001478">
    <property type="entry name" value="PDZ"/>
</dbReference>